<keyword evidence="3" id="KW-1185">Reference proteome</keyword>
<dbReference type="PATRIC" id="fig|796944.3.peg.754"/>
<sequence>MDKKGINEIKKCFKKEDCRIDRIRTCFINEEGEVLSRFSDSFYALEDNEVFKYCELFKRSLSGKFGRELYTLEFPLKEEEEGGKQDALFRLNESELKEEALSESFFQKINEIYSVPGKKLLILAHGIYDVPKKTSDGLSLEDASDTVYRFTLFLLCPVNLLKEGLCFDKEKDSFIARSEDFVVQKPEISFLYPAFHERGADIHSLLYRTKKREEGLDSITEELFGIGLPYGEKEQKMQFSTLVQEVLKKDCNFENIRLLQEELQEIKEQSKEEEKEQSLSKSRVKQLLENAGASEEGLANFSALYDNCLGENDSAFYAENLVDKNLELKSENLQFKIKNEISAILESRMIDGKEYLLLPISDNLEVNGIPIRRKLEEGEVCD</sequence>
<comment type="caution">
    <text evidence="2">The sequence shown here is derived from an EMBL/GenBank/DDBJ whole genome shotgun (WGS) entry which is preliminary data.</text>
</comment>
<dbReference type="Pfam" id="PF14199">
    <property type="entry name" value="DUF4317"/>
    <property type="match status" value="1"/>
</dbReference>
<dbReference type="EMBL" id="AFZD01000012">
    <property type="protein sequence ID" value="EHL12845.1"/>
    <property type="molecule type" value="Genomic_DNA"/>
</dbReference>
<dbReference type="AlphaFoldDB" id="G9WT13"/>
<dbReference type="InterPro" id="IPR025466">
    <property type="entry name" value="DUF4317"/>
</dbReference>
<reference evidence="2 3" key="1">
    <citation type="submission" date="2011-08" db="EMBL/GenBank/DDBJ databases">
        <title>The Genome Sequence of Oribacterium sp. ACB7.</title>
        <authorList>
            <consortium name="The Broad Institute Genome Sequencing Platform"/>
            <person name="Earl A."/>
            <person name="Ward D."/>
            <person name="Feldgarden M."/>
            <person name="Gevers D."/>
            <person name="Sizova M."/>
            <person name="Hazen A."/>
            <person name="Epstein S."/>
            <person name="Young S.K."/>
            <person name="Zeng Q."/>
            <person name="Gargeya S."/>
            <person name="Fitzgerald M."/>
            <person name="Haas B."/>
            <person name="Abouelleil A."/>
            <person name="Alvarado L."/>
            <person name="Arachchi H.M."/>
            <person name="Berlin A."/>
            <person name="Brown A."/>
            <person name="Chapman S.B."/>
            <person name="Chen Z."/>
            <person name="Dunbar C."/>
            <person name="Freedman E."/>
            <person name="Gearin G."/>
            <person name="Gellesch M."/>
            <person name="Goldberg J."/>
            <person name="Griggs A."/>
            <person name="Gujja S."/>
            <person name="Heiman D."/>
            <person name="Howarth C."/>
            <person name="Larson L."/>
            <person name="Lui A."/>
            <person name="MacDonald P.J.P."/>
            <person name="Montmayeur A."/>
            <person name="Murphy C."/>
            <person name="Neiman D."/>
            <person name="Pearson M."/>
            <person name="Priest M."/>
            <person name="Roberts A."/>
            <person name="Saif S."/>
            <person name="Shea T."/>
            <person name="Shenoy N."/>
            <person name="Sisk P."/>
            <person name="Stolte C."/>
            <person name="Sykes S."/>
            <person name="Wortman J."/>
            <person name="Nusbaum C."/>
            <person name="Birren B."/>
        </authorList>
    </citation>
    <scope>NUCLEOTIDE SEQUENCE [LARGE SCALE GENOMIC DNA]</scope>
    <source>
        <strain evidence="2 3">ACB7</strain>
    </source>
</reference>
<dbReference type="HOGENOM" id="CLU_044566_1_0_9"/>
<keyword evidence="1" id="KW-0175">Coiled coil</keyword>
<proteinExistence type="predicted"/>
<name>G9WT13_9FIRM</name>
<evidence type="ECO:0000313" key="3">
    <source>
        <dbReference type="Proteomes" id="UP000003527"/>
    </source>
</evidence>
<evidence type="ECO:0000313" key="2">
    <source>
        <dbReference type="EMBL" id="EHL12845.1"/>
    </source>
</evidence>
<evidence type="ECO:0000256" key="1">
    <source>
        <dbReference type="SAM" id="Coils"/>
    </source>
</evidence>
<protein>
    <recommendedName>
        <fullName evidence="4">DUF4317 domain-containing protein</fullName>
    </recommendedName>
</protein>
<feature type="coiled-coil region" evidence="1">
    <location>
        <begin position="249"/>
        <end position="279"/>
    </location>
</feature>
<gene>
    <name evidence="2" type="ORF">HMPREF9624_00047</name>
</gene>
<evidence type="ECO:0008006" key="4">
    <source>
        <dbReference type="Google" id="ProtNLM"/>
    </source>
</evidence>
<organism evidence="2 3">
    <name type="scientific">Oribacterium asaccharolyticum ACB7</name>
    <dbReference type="NCBI Taxonomy" id="796944"/>
    <lineage>
        <taxon>Bacteria</taxon>
        <taxon>Bacillati</taxon>
        <taxon>Bacillota</taxon>
        <taxon>Clostridia</taxon>
        <taxon>Lachnospirales</taxon>
        <taxon>Lachnospiraceae</taxon>
        <taxon>Oribacterium</taxon>
    </lineage>
</organism>
<accession>G9WT13</accession>
<dbReference type="RefSeq" id="WP_009535994.1">
    <property type="nucleotide sequence ID" value="NZ_JH414504.1"/>
</dbReference>
<dbReference type="Proteomes" id="UP000003527">
    <property type="component" value="Unassembled WGS sequence"/>
</dbReference>